<dbReference type="Proteomes" id="UP000650524">
    <property type="component" value="Unassembled WGS sequence"/>
</dbReference>
<dbReference type="PANTHER" id="PTHR35866:SF1">
    <property type="entry name" value="YKGJ FAMILY CYSTEINE CLUSTER PROTEIN"/>
    <property type="match status" value="1"/>
</dbReference>
<dbReference type="PANTHER" id="PTHR35866">
    <property type="entry name" value="PUTATIVE-RELATED"/>
    <property type="match status" value="1"/>
</dbReference>
<evidence type="ECO:0000313" key="2">
    <source>
        <dbReference type="Proteomes" id="UP000650524"/>
    </source>
</evidence>
<dbReference type="AlphaFoldDB" id="A0A8J6MXF5"/>
<dbReference type="Pfam" id="PF03692">
    <property type="entry name" value="CxxCxxCC"/>
    <property type="match status" value="1"/>
</dbReference>
<protein>
    <submittedName>
        <fullName evidence="1">YkgJ family cysteine cluster protein</fullName>
    </submittedName>
</protein>
<evidence type="ECO:0000313" key="1">
    <source>
        <dbReference type="EMBL" id="MBC8176335.1"/>
    </source>
</evidence>
<comment type="caution">
    <text evidence="1">The sequence shown here is derived from an EMBL/GenBank/DDBJ whole genome shotgun (WGS) entry which is preliminary data.</text>
</comment>
<gene>
    <name evidence="1" type="ORF">H8E19_02945</name>
</gene>
<dbReference type="InterPro" id="IPR005358">
    <property type="entry name" value="Puta_zinc/iron-chelating_dom"/>
</dbReference>
<organism evidence="1 2">
    <name type="scientific">Candidatus Desulfacyla euxinica</name>
    <dbReference type="NCBI Taxonomy" id="2841693"/>
    <lineage>
        <taxon>Bacteria</taxon>
        <taxon>Deltaproteobacteria</taxon>
        <taxon>Candidatus Desulfacyla</taxon>
    </lineage>
</organism>
<reference evidence="1 2" key="1">
    <citation type="submission" date="2020-08" db="EMBL/GenBank/DDBJ databases">
        <title>Bridging the membrane lipid divide: bacteria of the FCB group superphylum have the potential to synthesize archaeal ether lipids.</title>
        <authorList>
            <person name="Villanueva L."/>
            <person name="Von Meijenfeldt F.A.B."/>
            <person name="Westbye A.B."/>
            <person name="Yadav S."/>
            <person name="Hopmans E.C."/>
            <person name="Dutilh B.E."/>
            <person name="Sinninghe Damste J.S."/>
        </authorList>
    </citation>
    <scope>NUCLEOTIDE SEQUENCE [LARGE SCALE GENOMIC DNA]</scope>
    <source>
        <strain evidence="1">NIOZ-UU27</strain>
    </source>
</reference>
<sequence>MNSIQEKQIFKPFTGNTFRFSCHKGIVCFTECCAKLRLILTPYDILRMKNRLKLTSDQFLELYTDTIIDNNSRFPMVKLKMSGEQEQACPFVTNDGCSIYEDRPEACRLYPVGRASAMVDGEKDARQRFFMVAESHCQGFQEKRRWVLDDWMNHEGVKEYRSMNDQWLGIITSPKSLGPEKHLPQKHQMFFMASYNLDKFRDFLFKSGFFDRFQVDSDLKEKLHRNDTILMLFAFDWLKFSLFGEKTIQLKS</sequence>
<proteinExistence type="predicted"/>
<accession>A0A8J6MXF5</accession>
<name>A0A8J6MXF5_9DELT</name>
<dbReference type="EMBL" id="JACNJD010000125">
    <property type="protein sequence ID" value="MBC8176335.1"/>
    <property type="molecule type" value="Genomic_DNA"/>
</dbReference>